<accession>A0ABY1WYB8</accession>
<dbReference type="Proteomes" id="UP000291659">
    <property type="component" value="Unassembled WGS sequence"/>
</dbReference>
<evidence type="ECO:0008006" key="4">
    <source>
        <dbReference type="Google" id="ProtNLM"/>
    </source>
</evidence>
<comment type="caution">
    <text evidence="2">The sequence shown here is derived from an EMBL/GenBank/DDBJ whole genome shotgun (WGS) entry which is preliminary data.</text>
</comment>
<keyword evidence="1" id="KW-0812">Transmembrane</keyword>
<protein>
    <recommendedName>
        <fullName evidence="4">DUF547 domain-containing protein</fullName>
    </recommendedName>
</protein>
<sequence>MSEAETQKTGETPPSRLGTLWSALKFGALLTLAAAILCISFSPHFCRDCFYINNISQTKDFSSNGYENEFIKKEMAGAYDDIRTDVGDRVFHFFEDGRVLSLLGMREILDHSGPHPAEIGDVTLDDPAAFDHGVLRYSPIVDYKLPGLDIGVADLMKVIEFITGWHANSVNLYFACGNPCTIETLSARADVTYPFQATVTATGDEMLDFFKSRSQGSFLSRAELNLAEAPASVDFLRFVTYKLKSVLDACTYDTLFFSYRPELYFSTPIKDTPPGTQIRLTGYSQNNCEYTLANIQAIRRGDYGEVKENFKLIEPTSGHADNNQYWLVYNYALWKAGETDLADDLEFVDRQICEQTNEPASIGTLGRVVMKKLKLITDASMWECPAVRPTPQE</sequence>
<dbReference type="EMBL" id="SIOX01000011">
    <property type="protein sequence ID" value="TAX65195.1"/>
    <property type="molecule type" value="Genomic_DNA"/>
</dbReference>
<dbReference type="RefSeq" id="WP_130657499.1">
    <property type="nucleotide sequence ID" value="NZ_SIOM01000016.1"/>
</dbReference>
<keyword evidence="3" id="KW-1185">Reference proteome</keyword>
<feature type="transmembrane region" description="Helical" evidence="1">
    <location>
        <begin position="20"/>
        <end position="41"/>
    </location>
</feature>
<evidence type="ECO:0000256" key="1">
    <source>
        <dbReference type="SAM" id="Phobius"/>
    </source>
</evidence>
<evidence type="ECO:0000313" key="3">
    <source>
        <dbReference type="Proteomes" id="UP000291659"/>
    </source>
</evidence>
<evidence type="ECO:0000313" key="2">
    <source>
        <dbReference type="EMBL" id="TAX65195.1"/>
    </source>
</evidence>
<organism evidence="2 3">
    <name type="scientific">Rhizobium ruizarguesonis</name>
    <dbReference type="NCBI Taxonomy" id="2081791"/>
    <lineage>
        <taxon>Bacteria</taxon>
        <taxon>Pseudomonadati</taxon>
        <taxon>Pseudomonadota</taxon>
        <taxon>Alphaproteobacteria</taxon>
        <taxon>Hyphomicrobiales</taxon>
        <taxon>Rhizobiaceae</taxon>
        <taxon>Rhizobium/Agrobacterium group</taxon>
        <taxon>Rhizobium</taxon>
    </lineage>
</organism>
<keyword evidence="1" id="KW-0472">Membrane</keyword>
<proteinExistence type="predicted"/>
<reference evidence="2 3" key="1">
    <citation type="submission" date="2019-02" db="EMBL/GenBank/DDBJ databases">
        <title>The genomic architecture of introgression among sibling species of bacteria.</title>
        <authorList>
            <person name="Cavassim M.I.A."/>
            <person name="Moeskjaer S."/>
            <person name="Moslemi C."/>
            <person name="Fields B."/>
            <person name="Bachmann A."/>
            <person name="Vilhjalmsson B."/>
            <person name="Schierup M.H."/>
            <person name="Young J.P.W."/>
            <person name="Andersen S.U."/>
        </authorList>
    </citation>
    <scope>NUCLEOTIDE SEQUENCE [LARGE SCALE GENOMIC DNA]</scope>
    <source>
        <strain evidence="2 3">SM141A</strain>
    </source>
</reference>
<gene>
    <name evidence="2" type="ORF">ELH98_35560</name>
</gene>
<name>A0ABY1WYB8_9HYPH</name>
<keyword evidence="1" id="KW-1133">Transmembrane helix</keyword>